<reference evidence="1" key="2">
    <citation type="submission" date="2025-09" db="UniProtKB">
        <authorList>
            <consortium name="Ensembl"/>
        </authorList>
    </citation>
    <scope>IDENTIFICATION</scope>
</reference>
<protein>
    <submittedName>
        <fullName evidence="1">Uncharacterized protein</fullName>
    </submittedName>
</protein>
<dbReference type="AlphaFoldDB" id="A0A8C9FYG6"/>
<name>A0A8C9FYG6_PAVCR</name>
<dbReference type="Ensembl" id="ENSPSTT00000021776.1">
    <property type="protein sequence ID" value="ENSPSTP00000020759.1"/>
    <property type="gene ID" value="ENSPSTG00000015078.1"/>
</dbReference>
<keyword evidence="2" id="KW-1185">Reference proteome</keyword>
<proteinExistence type="predicted"/>
<sequence length="66" mass="7935">MNYKRWWAPLPSCQPCRSGSLRQLWVWSCSLALWFSQDQWWPPGVGEHWRNTQKCWQLEAQVDGDI</sequence>
<evidence type="ECO:0000313" key="1">
    <source>
        <dbReference type="Ensembl" id="ENSPSTP00000020759.1"/>
    </source>
</evidence>
<accession>A0A8C9FYG6</accession>
<evidence type="ECO:0000313" key="2">
    <source>
        <dbReference type="Proteomes" id="UP000694428"/>
    </source>
</evidence>
<organism evidence="1 2">
    <name type="scientific">Pavo cristatus</name>
    <name type="common">Indian peafowl</name>
    <name type="synonym">Blue peafowl</name>
    <dbReference type="NCBI Taxonomy" id="9049"/>
    <lineage>
        <taxon>Eukaryota</taxon>
        <taxon>Metazoa</taxon>
        <taxon>Chordata</taxon>
        <taxon>Craniata</taxon>
        <taxon>Vertebrata</taxon>
        <taxon>Euteleostomi</taxon>
        <taxon>Archelosauria</taxon>
        <taxon>Archosauria</taxon>
        <taxon>Dinosauria</taxon>
        <taxon>Saurischia</taxon>
        <taxon>Theropoda</taxon>
        <taxon>Coelurosauria</taxon>
        <taxon>Aves</taxon>
        <taxon>Neognathae</taxon>
        <taxon>Galloanserae</taxon>
        <taxon>Galliformes</taxon>
        <taxon>Phasianidae</taxon>
        <taxon>Phasianinae</taxon>
        <taxon>Pavo</taxon>
    </lineage>
</organism>
<reference evidence="1" key="1">
    <citation type="submission" date="2025-08" db="UniProtKB">
        <authorList>
            <consortium name="Ensembl"/>
        </authorList>
    </citation>
    <scope>IDENTIFICATION</scope>
</reference>
<dbReference type="Proteomes" id="UP000694428">
    <property type="component" value="Unplaced"/>
</dbReference>